<dbReference type="GO" id="GO:0009061">
    <property type="term" value="P:anaerobic respiration"/>
    <property type="evidence" value="ECO:0007669"/>
    <property type="project" value="TreeGrafter"/>
</dbReference>
<dbReference type="InterPro" id="IPR050612">
    <property type="entry name" value="Prok_Mopterin_Oxidored"/>
</dbReference>
<dbReference type="FunFam" id="2.40.40.20:FF:000009">
    <property type="entry name" value="Biotin sulfoxide reductase 2"/>
    <property type="match status" value="1"/>
</dbReference>
<dbReference type="SUPFAM" id="SSF53706">
    <property type="entry name" value="Formate dehydrogenase/DMSO reductase, domains 1-3"/>
    <property type="match status" value="1"/>
</dbReference>
<evidence type="ECO:0000256" key="4">
    <source>
        <dbReference type="ARBA" id="ARBA00022723"/>
    </source>
</evidence>
<dbReference type="Pfam" id="PF01568">
    <property type="entry name" value="Molydop_binding"/>
    <property type="match status" value="1"/>
</dbReference>
<dbReference type="GO" id="GO:0030288">
    <property type="term" value="C:outer membrane-bounded periplasmic space"/>
    <property type="evidence" value="ECO:0007669"/>
    <property type="project" value="TreeGrafter"/>
</dbReference>
<dbReference type="Gene3D" id="3.40.50.740">
    <property type="match status" value="1"/>
</dbReference>
<dbReference type="AlphaFoldDB" id="A0A381Q9C2"/>
<dbReference type="CDD" id="cd02793">
    <property type="entry name" value="MopB_CT_DMSOR-BSOR-TMAOR"/>
    <property type="match status" value="1"/>
</dbReference>
<evidence type="ECO:0000256" key="6">
    <source>
        <dbReference type="SAM" id="MobiDB-lite"/>
    </source>
</evidence>
<dbReference type="InterPro" id="IPR006656">
    <property type="entry name" value="Mopterin_OxRdtase"/>
</dbReference>
<comment type="cofactor">
    <cofactor evidence="1">
        <name>Mo-bis(molybdopterin guanine dinucleotide)</name>
        <dbReference type="ChEBI" id="CHEBI:60539"/>
    </cofactor>
</comment>
<dbReference type="GO" id="GO:0009055">
    <property type="term" value="F:electron transfer activity"/>
    <property type="evidence" value="ECO:0007669"/>
    <property type="project" value="TreeGrafter"/>
</dbReference>
<evidence type="ECO:0000256" key="3">
    <source>
        <dbReference type="ARBA" id="ARBA00022505"/>
    </source>
</evidence>
<dbReference type="GO" id="GO:0043546">
    <property type="term" value="F:molybdopterin cofactor binding"/>
    <property type="evidence" value="ECO:0007669"/>
    <property type="project" value="InterPro"/>
</dbReference>
<feature type="compositionally biased region" description="Basic and acidic residues" evidence="6">
    <location>
        <begin position="755"/>
        <end position="764"/>
    </location>
</feature>
<feature type="region of interest" description="Disordered" evidence="6">
    <location>
        <begin position="743"/>
        <end position="764"/>
    </location>
</feature>
<dbReference type="InterPro" id="IPR041954">
    <property type="entry name" value="CT_DMSOR/BSOR/TMAOR"/>
</dbReference>
<evidence type="ECO:0000259" key="8">
    <source>
        <dbReference type="Pfam" id="PF01568"/>
    </source>
</evidence>
<dbReference type="EMBL" id="UINC01001261">
    <property type="protein sequence ID" value="SUZ75935.1"/>
    <property type="molecule type" value="Genomic_DNA"/>
</dbReference>
<evidence type="ECO:0000256" key="2">
    <source>
        <dbReference type="ARBA" id="ARBA00010312"/>
    </source>
</evidence>
<dbReference type="Pfam" id="PF00384">
    <property type="entry name" value="Molybdopterin"/>
    <property type="match status" value="1"/>
</dbReference>
<dbReference type="GO" id="GO:0030151">
    <property type="term" value="F:molybdenum ion binding"/>
    <property type="evidence" value="ECO:0007669"/>
    <property type="project" value="TreeGrafter"/>
</dbReference>
<dbReference type="Gene3D" id="2.40.40.20">
    <property type="match status" value="1"/>
</dbReference>
<evidence type="ECO:0000259" key="7">
    <source>
        <dbReference type="Pfam" id="PF00384"/>
    </source>
</evidence>
<dbReference type="InterPro" id="IPR006657">
    <property type="entry name" value="MoPterin_dinucl-bd_dom"/>
</dbReference>
<dbReference type="PANTHER" id="PTHR43742:SF10">
    <property type="entry name" value="TRIMETHYLAMINE-N-OXIDE REDUCTASE 2"/>
    <property type="match status" value="1"/>
</dbReference>
<dbReference type="SUPFAM" id="SSF50692">
    <property type="entry name" value="ADC-like"/>
    <property type="match status" value="1"/>
</dbReference>
<sequence length="764" mass="84840">MGTHFGPYRIDARGNEITAVRGHELDPHPSVIGQAFIHSKQLRIERPAIRRSWLEEGPGSNTERRGREAFVEVEWDEAIDLASNELIRVRAEYGAQALFAGSYGWGSSGRVHAPSALLFRLLRMYGGYTDVWGTYSSSAADAIVPYFLGMGYHAAIGQGTSWSVIAEHTDLFVSFGGLRLSNTDVTYGGQGTHHTQDWMEKAKRNGTEFLNVGPLRDDVDPGINPRWQPIRPGTDVAFMLGLIHTLTTAGLIDPNFVTDCVHGWDRFEDYVVGTVDGIPKSAEWASEITGIKASVIRELAREMSSRRTLINVGLSVQRADHGEQTYWTAAALACALGQIGLPGGGLAFPFGAQGNVGAGQIRKRVPGMPLPPRPKDSHIISVSRFRELLDKPGERYDFNGRSDKFPDIKMVWWAGGNPFHHHQNLSELSRAWQRPQTIVIQEPFWTPTAKRGDIVLPSSTPLERNDIGGAENLLIAHGRALDPPGDARDDYEILAMVAHRLNLETQFTEGRSADDWVEVLYELFQAENDWAPDYHEFLEAGHLRYPDMAGMGENNQVLLSEFRANPTKFPLGTPSGRIELWSETIEQYEYEDCPPHPAWMEPYERLGGTGSDRWPLHLVSNQPTVRLHSQYDHTEPSTGSKVAGREPVRIHPRTAQQRGIADGDLVRVFNERGACLAGAVLDDALMPEVIQLSTGAWYDPDEQGMCRAGNPNVLTRDKGTSKLAQGPSAHTCLVDIERFDEPAPRVEAYDPPELIQRRQGETDV</sequence>
<proteinExistence type="inferred from homology"/>
<evidence type="ECO:0000256" key="5">
    <source>
        <dbReference type="ARBA" id="ARBA00023002"/>
    </source>
</evidence>
<gene>
    <name evidence="9" type="ORF">METZ01_LOCUS28789</name>
</gene>
<evidence type="ECO:0000256" key="1">
    <source>
        <dbReference type="ARBA" id="ARBA00001942"/>
    </source>
</evidence>
<name>A0A381Q9C2_9ZZZZ</name>
<reference evidence="9" key="1">
    <citation type="submission" date="2018-05" db="EMBL/GenBank/DDBJ databases">
        <authorList>
            <person name="Lanie J.A."/>
            <person name="Ng W.-L."/>
            <person name="Kazmierczak K.M."/>
            <person name="Andrzejewski T.M."/>
            <person name="Davidsen T.M."/>
            <person name="Wayne K.J."/>
            <person name="Tettelin H."/>
            <person name="Glass J.I."/>
            <person name="Rusch D."/>
            <person name="Podicherti R."/>
            <person name="Tsui H.-C.T."/>
            <person name="Winkler M.E."/>
        </authorList>
    </citation>
    <scope>NUCLEOTIDE SEQUENCE</scope>
</reference>
<evidence type="ECO:0008006" key="10">
    <source>
        <dbReference type="Google" id="ProtNLM"/>
    </source>
</evidence>
<feature type="domain" description="Molybdopterin dinucleotide-binding" evidence="8">
    <location>
        <begin position="616"/>
        <end position="732"/>
    </location>
</feature>
<dbReference type="Gene3D" id="3.40.228.10">
    <property type="entry name" value="Dimethylsulfoxide Reductase, domain 2"/>
    <property type="match status" value="1"/>
</dbReference>
<dbReference type="PANTHER" id="PTHR43742">
    <property type="entry name" value="TRIMETHYLAMINE-N-OXIDE REDUCTASE"/>
    <property type="match status" value="1"/>
</dbReference>
<protein>
    <recommendedName>
        <fullName evidence="10">Molybdopterin oxidoreductase domain-containing protein</fullName>
    </recommendedName>
</protein>
<feature type="domain" description="Molybdopterin oxidoreductase" evidence="7">
    <location>
        <begin position="43"/>
        <end position="499"/>
    </location>
</feature>
<keyword evidence="5" id="KW-0560">Oxidoreductase</keyword>
<dbReference type="Gene3D" id="3.90.55.10">
    <property type="entry name" value="Dimethylsulfoxide Reductase, domain 3"/>
    <property type="match status" value="1"/>
</dbReference>
<evidence type="ECO:0000313" key="9">
    <source>
        <dbReference type="EMBL" id="SUZ75935.1"/>
    </source>
</evidence>
<comment type="similarity">
    <text evidence="2">Belongs to the prokaryotic molybdopterin-containing oxidoreductase family.</text>
</comment>
<keyword evidence="3" id="KW-0500">Molybdenum</keyword>
<organism evidence="9">
    <name type="scientific">marine metagenome</name>
    <dbReference type="NCBI Taxonomy" id="408172"/>
    <lineage>
        <taxon>unclassified sequences</taxon>
        <taxon>metagenomes</taxon>
        <taxon>ecological metagenomes</taxon>
    </lineage>
</organism>
<dbReference type="InterPro" id="IPR009010">
    <property type="entry name" value="Asp_de-COase-like_dom_sf"/>
</dbReference>
<accession>A0A381Q9C2</accession>
<keyword evidence="4" id="KW-0479">Metal-binding</keyword>
<dbReference type="GO" id="GO:0016491">
    <property type="term" value="F:oxidoreductase activity"/>
    <property type="evidence" value="ECO:0007669"/>
    <property type="project" value="UniProtKB-KW"/>
</dbReference>